<dbReference type="InterPro" id="IPR026646">
    <property type="entry name" value="GPRIN2-like/GPRIN3"/>
</dbReference>
<feature type="region of interest" description="Disordered" evidence="2">
    <location>
        <begin position="544"/>
        <end position="577"/>
    </location>
</feature>
<gene>
    <name evidence="4" type="ORF">JRQ81_016902</name>
</gene>
<feature type="compositionally biased region" description="Low complexity" evidence="2">
    <location>
        <begin position="655"/>
        <end position="667"/>
    </location>
</feature>
<feature type="compositionally biased region" description="Polar residues" evidence="2">
    <location>
        <begin position="183"/>
        <end position="202"/>
    </location>
</feature>
<organism evidence="4 5">
    <name type="scientific">Phrynocephalus forsythii</name>
    <dbReference type="NCBI Taxonomy" id="171643"/>
    <lineage>
        <taxon>Eukaryota</taxon>
        <taxon>Metazoa</taxon>
        <taxon>Chordata</taxon>
        <taxon>Craniata</taxon>
        <taxon>Vertebrata</taxon>
        <taxon>Euteleostomi</taxon>
        <taxon>Lepidosauria</taxon>
        <taxon>Squamata</taxon>
        <taxon>Bifurcata</taxon>
        <taxon>Unidentata</taxon>
        <taxon>Episquamata</taxon>
        <taxon>Toxicofera</taxon>
        <taxon>Iguania</taxon>
        <taxon>Acrodonta</taxon>
        <taxon>Agamidae</taxon>
        <taxon>Agaminae</taxon>
        <taxon>Phrynocephalus</taxon>
    </lineage>
</organism>
<sequence>MGTVPDPLRSAKLALIAASEGENSLGELKSPKHQQKQESIERSSNGYPFRAKVHPAGERSLDVNCRAETSMPRGEHHAGFDVSQSSMFSPGSSSLSKEDSLATEEEPGKNPRQEGRNSCNAKDQALTDSHDLINTEIKEPGTLEDCKMVPGGAGEPLCSQVDDKAVLCTGGSDSITENVTHDMNSSLIPSHSGDQQVASTAKENVGGSSGPEKPQVLLSAKELGPVSDLGLKAKVCLDADSGGTKKASFHSGIRTQQEPPPKPSLEKAPPQPLSPNETAEEPLPELLKFKDTGTMTVQPESTSADGETVSRTCQDAEVQAVASMESRSASTSPSILAAFLRENLPSEAKQKQEELHIIYRGASGKEQPEIVDRLAVLGQTAPSTGILPEVRIQAPAGAEKRLGAQTVALQDDLARRQDASCLSSRDNSECPCPSGSTQEMSVMGMEVKVARGAGSLSSVAQQPLDASVLQITKPIDRVSVHPSDQPEVTQQLANLEAQLPPCSALSEINSKHPNLSLSPTENQLASSSSCPRILESVQALVTNATESSQENQPQIKTLGDAETGPTSCHMGVKSKREGTVAQLGSKEQRMNAIGALAGAQTLGASVTLQTGQSLSPSASPKLAPGRTESQPSCHSTPGLLAKISTMGKESKLALPAAPSSAQAVPSPSKKKKDIKPVPGTKVHVKQSKHVRDVVWDEQGMTWEVYGASLDPESLGIAIQNHLQRQIREHEKLMKAQSAQTRKSISSDTSSNKKLKGRQHNVFQSMLQNFRRPNCCVRPTASSVLD</sequence>
<feature type="compositionally biased region" description="Polar residues" evidence="2">
    <location>
        <begin position="544"/>
        <end position="555"/>
    </location>
</feature>
<dbReference type="PANTHER" id="PTHR15718">
    <property type="entry name" value="G PROTEIN-REGULATED INDUCER OF NEURITE OUTGROWTH C-TERMINAL DOMAIN-CONTAINING PROTEIN"/>
    <property type="match status" value="1"/>
</dbReference>
<evidence type="ECO:0000313" key="4">
    <source>
        <dbReference type="EMBL" id="KAJ7327143.1"/>
    </source>
</evidence>
<protein>
    <recommendedName>
        <fullName evidence="3">G protein-regulated inducer of neurite outgrowth C-terminal domain-containing protein</fullName>
    </recommendedName>
</protein>
<evidence type="ECO:0000256" key="1">
    <source>
        <dbReference type="ARBA" id="ARBA00002358"/>
    </source>
</evidence>
<dbReference type="GO" id="GO:0005886">
    <property type="term" value="C:plasma membrane"/>
    <property type="evidence" value="ECO:0007669"/>
    <property type="project" value="TreeGrafter"/>
</dbReference>
<dbReference type="GO" id="GO:0031175">
    <property type="term" value="P:neuron projection development"/>
    <property type="evidence" value="ECO:0007669"/>
    <property type="project" value="TreeGrafter"/>
</dbReference>
<feature type="region of interest" description="Disordered" evidence="2">
    <location>
        <begin position="655"/>
        <end position="682"/>
    </location>
</feature>
<feature type="compositionally biased region" description="Basic and acidic residues" evidence="2">
    <location>
        <begin position="128"/>
        <end position="147"/>
    </location>
</feature>
<proteinExistence type="predicted"/>
<dbReference type="InterPro" id="IPR032745">
    <property type="entry name" value="GRIN_C"/>
</dbReference>
<dbReference type="EMBL" id="JAPFRF010000007">
    <property type="protein sequence ID" value="KAJ7327143.1"/>
    <property type="molecule type" value="Genomic_DNA"/>
</dbReference>
<dbReference type="Proteomes" id="UP001142489">
    <property type="component" value="Unassembled WGS sequence"/>
</dbReference>
<feature type="region of interest" description="Disordered" evidence="2">
    <location>
        <begin position="20"/>
        <end position="155"/>
    </location>
</feature>
<dbReference type="OrthoDB" id="10049175at2759"/>
<feature type="region of interest" description="Disordered" evidence="2">
    <location>
        <begin position="183"/>
        <end position="214"/>
    </location>
</feature>
<feature type="region of interest" description="Disordered" evidence="2">
    <location>
        <begin position="243"/>
        <end position="286"/>
    </location>
</feature>
<reference evidence="4" key="1">
    <citation type="journal article" date="2023" name="DNA Res.">
        <title>Chromosome-level genome assembly of Phrynocephalus forsythii using third-generation DNA sequencing and Hi-C analysis.</title>
        <authorList>
            <person name="Qi Y."/>
            <person name="Zhao W."/>
            <person name="Zhao Y."/>
            <person name="Niu C."/>
            <person name="Cao S."/>
            <person name="Zhang Y."/>
        </authorList>
    </citation>
    <scope>NUCLEOTIDE SEQUENCE</scope>
    <source>
        <tissue evidence="4">Muscle</tissue>
    </source>
</reference>
<evidence type="ECO:0000259" key="3">
    <source>
        <dbReference type="Pfam" id="PF15235"/>
    </source>
</evidence>
<dbReference type="AlphaFoldDB" id="A0A9Q1B1C6"/>
<feature type="region of interest" description="Disordered" evidence="2">
    <location>
        <begin position="732"/>
        <end position="757"/>
    </location>
</feature>
<dbReference type="PANTHER" id="PTHR15718:SF6">
    <property type="entry name" value="G PROTEIN-REGULATED INDUCER OF NEURITE OUTGROWTH 3"/>
    <property type="match status" value="1"/>
</dbReference>
<feature type="compositionally biased region" description="Low complexity" evidence="2">
    <location>
        <begin position="613"/>
        <end position="624"/>
    </location>
</feature>
<feature type="domain" description="G protein-regulated inducer of neurite outgrowth C-terminal" evidence="3">
    <location>
        <begin position="660"/>
        <end position="779"/>
    </location>
</feature>
<evidence type="ECO:0000313" key="5">
    <source>
        <dbReference type="Proteomes" id="UP001142489"/>
    </source>
</evidence>
<dbReference type="Pfam" id="PF15235">
    <property type="entry name" value="GRIN_C"/>
    <property type="match status" value="1"/>
</dbReference>
<name>A0A9Q1B1C6_9SAUR</name>
<keyword evidence="5" id="KW-1185">Reference proteome</keyword>
<feature type="compositionally biased region" description="Basic and acidic residues" evidence="2">
    <location>
        <begin position="96"/>
        <end position="115"/>
    </location>
</feature>
<comment type="function">
    <text evidence="1">May be involved in neurite outgrowth.</text>
</comment>
<feature type="region of interest" description="Disordered" evidence="2">
    <location>
        <begin position="610"/>
        <end position="635"/>
    </location>
</feature>
<evidence type="ECO:0000256" key="2">
    <source>
        <dbReference type="SAM" id="MobiDB-lite"/>
    </source>
</evidence>
<feature type="compositionally biased region" description="Pro residues" evidence="2">
    <location>
        <begin position="258"/>
        <end position="273"/>
    </location>
</feature>
<accession>A0A9Q1B1C6</accession>
<feature type="compositionally biased region" description="Low complexity" evidence="2">
    <location>
        <begin position="83"/>
        <end position="95"/>
    </location>
</feature>
<feature type="compositionally biased region" description="Polar residues" evidence="2">
    <location>
        <begin position="736"/>
        <end position="751"/>
    </location>
</feature>
<comment type="caution">
    <text evidence="4">The sequence shown here is derived from an EMBL/GenBank/DDBJ whole genome shotgun (WGS) entry which is preliminary data.</text>
</comment>